<keyword evidence="4" id="KW-0805">Transcription regulation</keyword>
<dbReference type="InterPro" id="IPR011006">
    <property type="entry name" value="CheY-like_superfamily"/>
</dbReference>
<dbReference type="PANTHER" id="PTHR43874">
    <property type="entry name" value="TWO-COMPONENT RESPONSE REGULATOR"/>
    <property type="match status" value="1"/>
</dbReference>
<dbReference type="SUPFAM" id="SSF52172">
    <property type="entry name" value="CheY-like"/>
    <property type="match status" value="1"/>
</dbReference>
<dbReference type="SMART" id="SM00448">
    <property type="entry name" value="REC"/>
    <property type="match status" value="1"/>
</dbReference>
<feature type="domain" description="CCT" evidence="12">
    <location>
        <begin position="518"/>
        <end position="560"/>
    </location>
</feature>
<feature type="compositionally biased region" description="Polar residues" evidence="10">
    <location>
        <begin position="563"/>
        <end position="573"/>
    </location>
</feature>
<evidence type="ECO:0000256" key="4">
    <source>
        <dbReference type="ARBA" id="ARBA00023015"/>
    </source>
</evidence>
<dbReference type="EMBL" id="JAVIJP010000007">
    <property type="protein sequence ID" value="KAL3650598.1"/>
    <property type="molecule type" value="Genomic_DNA"/>
</dbReference>
<feature type="region of interest" description="Disordered" evidence="10">
    <location>
        <begin position="1"/>
        <end position="20"/>
    </location>
</feature>
<evidence type="ECO:0000256" key="8">
    <source>
        <dbReference type="PROSITE-ProRule" id="PRU00169"/>
    </source>
</evidence>
<accession>A0ABD3E8D5</accession>
<dbReference type="CDD" id="cd17582">
    <property type="entry name" value="psREC_PRR"/>
    <property type="match status" value="1"/>
</dbReference>
<comment type="caution">
    <text evidence="13">The sequence shown here is derived from an EMBL/GenBank/DDBJ whole genome shotgun (WGS) entry which is preliminary data.</text>
</comment>
<evidence type="ECO:0000256" key="7">
    <source>
        <dbReference type="ARBA" id="ARBA00023242"/>
    </source>
</evidence>
<evidence type="ECO:0000256" key="10">
    <source>
        <dbReference type="SAM" id="MobiDB-lite"/>
    </source>
</evidence>
<sequence length="573" mass="63843">MNIEADGGAAAEAADGSSGSGVRWERFLPNMEMRVLLVEADDSTRQIVSALLKKCSYKVAAVSDGLKAWELIKGRPHSIDLILTEVELPSISGYPLLTLIMEHDTCKNIPVIMMSVHDSVSTVYNCMLRGAADFLVKPLRKNELRNLWQHVWRKQASSASGPGPPEESLAQHNKIEATAENNDDSNHSSGYMACLKRNRECIEIGSDAQSSCTKPELDVEGATCPLDDINIINTQECEKTQVHDNHGTTAQHDECLQVNIICHNSANNNDNNNNVPENSSREAIDLIGPFDNYLKGTFGVPITNAGTNKFDILPPLDLSLRKSNPSYSVDQVNDETRRLNHSDASAFSRYINKPLQPRNSTPLSTCNQKQKNHETNPEKQLSNHTPDCNTDRISSQNHISVPTFPYPEPIPVKRVRIENVINGFVSMMPQMYPPQSGPPPSSSPSTVNNLQFYPQLCSLCPCEGQPSSSRQFYTIDQTDGQKIEKLEDESGNSTFYTNPISTVNEEGFVGAFDRSMQRIAALNKFRQKRKARCFEKKVRYESRKQLAERRPRVKGQFVRHLPNSPQLGSSSDL</sequence>
<evidence type="ECO:0000256" key="1">
    <source>
        <dbReference type="ARBA" id="ARBA00004123"/>
    </source>
</evidence>
<gene>
    <name evidence="13" type="ORF">CASFOL_007001</name>
</gene>
<comment type="caution">
    <text evidence="8">Lacks conserved residue(s) required for the propagation of feature annotation.</text>
</comment>
<reference evidence="14" key="1">
    <citation type="journal article" date="2024" name="IScience">
        <title>Strigolactones Initiate the Formation of Haustorium-like Structures in Castilleja.</title>
        <authorList>
            <person name="Buerger M."/>
            <person name="Peterson D."/>
            <person name="Chory J."/>
        </authorList>
    </citation>
    <scope>NUCLEOTIDE SEQUENCE [LARGE SCALE GENOMIC DNA]</scope>
</reference>
<evidence type="ECO:0000313" key="13">
    <source>
        <dbReference type="EMBL" id="KAL3650598.1"/>
    </source>
</evidence>
<keyword evidence="5" id="KW-0090">Biological rhythms</keyword>
<dbReference type="PROSITE" id="PS51017">
    <property type="entry name" value="CCT"/>
    <property type="match status" value="1"/>
</dbReference>
<keyword evidence="14" id="KW-1185">Reference proteome</keyword>
<protein>
    <submittedName>
        <fullName evidence="13">Uncharacterized protein</fullName>
    </submittedName>
</protein>
<feature type="compositionally biased region" description="Polar residues" evidence="10">
    <location>
        <begin position="357"/>
        <end position="369"/>
    </location>
</feature>
<organism evidence="13 14">
    <name type="scientific">Castilleja foliolosa</name>
    <dbReference type="NCBI Taxonomy" id="1961234"/>
    <lineage>
        <taxon>Eukaryota</taxon>
        <taxon>Viridiplantae</taxon>
        <taxon>Streptophyta</taxon>
        <taxon>Embryophyta</taxon>
        <taxon>Tracheophyta</taxon>
        <taxon>Spermatophyta</taxon>
        <taxon>Magnoliopsida</taxon>
        <taxon>eudicotyledons</taxon>
        <taxon>Gunneridae</taxon>
        <taxon>Pentapetalae</taxon>
        <taxon>asterids</taxon>
        <taxon>lamiids</taxon>
        <taxon>Lamiales</taxon>
        <taxon>Orobanchaceae</taxon>
        <taxon>Pedicularideae</taxon>
        <taxon>Castillejinae</taxon>
        <taxon>Castilleja</taxon>
    </lineage>
</organism>
<keyword evidence="6" id="KW-0804">Transcription</keyword>
<feature type="region of interest" description="Disordered" evidence="10">
    <location>
        <begin position="549"/>
        <end position="573"/>
    </location>
</feature>
<dbReference type="GO" id="GO:0005634">
    <property type="term" value="C:nucleus"/>
    <property type="evidence" value="ECO:0007669"/>
    <property type="project" value="UniProtKB-SubCell"/>
</dbReference>
<evidence type="ECO:0000259" key="11">
    <source>
        <dbReference type="PROSITE" id="PS50110"/>
    </source>
</evidence>
<evidence type="ECO:0000256" key="9">
    <source>
        <dbReference type="PROSITE-ProRule" id="PRU00357"/>
    </source>
</evidence>
<evidence type="ECO:0000256" key="5">
    <source>
        <dbReference type="ARBA" id="ARBA00023108"/>
    </source>
</evidence>
<dbReference type="PROSITE" id="PS50110">
    <property type="entry name" value="RESPONSE_REGULATORY"/>
    <property type="match status" value="1"/>
</dbReference>
<evidence type="ECO:0000256" key="3">
    <source>
        <dbReference type="ARBA" id="ARBA00023012"/>
    </source>
</evidence>
<evidence type="ECO:0000313" key="14">
    <source>
        <dbReference type="Proteomes" id="UP001632038"/>
    </source>
</evidence>
<dbReference type="Pfam" id="PF00072">
    <property type="entry name" value="Response_reg"/>
    <property type="match status" value="1"/>
</dbReference>
<dbReference type="GO" id="GO:0000160">
    <property type="term" value="P:phosphorelay signal transduction system"/>
    <property type="evidence" value="ECO:0007669"/>
    <property type="project" value="UniProtKB-KW"/>
</dbReference>
<comment type="subcellular location">
    <subcellularLocation>
        <location evidence="1 9">Nucleus</location>
    </subcellularLocation>
</comment>
<dbReference type="AlphaFoldDB" id="A0ABD3E8D5"/>
<dbReference type="InterPro" id="IPR010402">
    <property type="entry name" value="CCT_domain"/>
</dbReference>
<dbReference type="Gene3D" id="3.40.50.2300">
    <property type="match status" value="1"/>
</dbReference>
<evidence type="ECO:0000256" key="6">
    <source>
        <dbReference type="ARBA" id="ARBA00023163"/>
    </source>
</evidence>
<feature type="domain" description="Response regulatory" evidence="11">
    <location>
        <begin position="34"/>
        <end position="152"/>
    </location>
</feature>
<dbReference type="Pfam" id="PF06203">
    <property type="entry name" value="CCT"/>
    <property type="match status" value="1"/>
</dbReference>
<dbReference type="PANTHER" id="PTHR43874:SF95">
    <property type="entry name" value="TWO-COMPONENT RESPONSE REGULATOR-LIKE APRR5"/>
    <property type="match status" value="1"/>
</dbReference>
<dbReference type="GO" id="GO:0048511">
    <property type="term" value="P:rhythmic process"/>
    <property type="evidence" value="ECO:0007669"/>
    <property type="project" value="UniProtKB-KW"/>
</dbReference>
<evidence type="ECO:0000256" key="2">
    <source>
        <dbReference type="ARBA" id="ARBA00010330"/>
    </source>
</evidence>
<keyword evidence="7 9" id="KW-0539">Nucleus</keyword>
<dbReference type="Proteomes" id="UP001632038">
    <property type="component" value="Unassembled WGS sequence"/>
</dbReference>
<dbReference type="InterPro" id="IPR001789">
    <property type="entry name" value="Sig_transdc_resp-reg_receiver"/>
</dbReference>
<dbReference type="InterPro" id="IPR045279">
    <property type="entry name" value="ARR-like"/>
</dbReference>
<proteinExistence type="inferred from homology"/>
<name>A0ABD3E8D5_9LAMI</name>
<comment type="similarity">
    <text evidence="2">Belongs to the ARR-like family.</text>
</comment>
<keyword evidence="3" id="KW-0902">Two-component regulatory system</keyword>
<feature type="region of interest" description="Disordered" evidence="10">
    <location>
        <begin position="353"/>
        <end position="385"/>
    </location>
</feature>
<evidence type="ECO:0000259" key="12">
    <source>
        <dbReference type="PROSITE" id="PS51017"/>
    </source>
</evidence>